<keyword evidence="2" id="KW-1185">Reference proteome</keyword>
<evidence type="ECO:0000313" key="2">
    <source>
        <dbReference type="Proteomes" id="UP001497516"/>
    </source>
</evidence>
<dbReference type="Proteomes" id="UP001497516">
    <property type="component" value="Chromosome 6"/>
</dbReference>
<dbReference type="AlphaFoldDB" id="A0AAV2FG79"/>
<accession>A0AAV2FG79</accession>
<evidence type="ECO:0000313" key="1">
    <source>
        <dbReference type="EMBL" id="CAL1396748.1"/>
    </source>
</evidence>
<sequence>MQESSLRSSKGKQRTKIQTDIRGELSAVGFQAERTIGDGRCQVCQLSTFLTLSLSLSLSRYSVARLHLRYEEGKKRKLKPPLTDFQFQFCEMQQGETKKTDKWAF</sequence>
<dbReference type="EMBL" id="OZ034819">
    <property type="protein sequence ID" value="CAL1396748.1"/>
    <property type="molecule type" value="Genomic_DNA"/>
</dbReference>
<organism evidence="1 2">
    <name type="scientific">Linum trigynum</name>
    <dbReference type="NCBI Taxonomy" id="586398"/>
    <lineage>
        <taxon>Eukaryota</taxon>
        <taxon>Viridiplantae</taxon>
        <taxon>Streptophyta</taxon>
        <taxon>Embryophyta</taxon>
        <taxon>Tracheophyta</taxon>
        <taxon>Spermatophyta</taxon>
        <taxon>Magnoliopsida</taxon>
        <taxon>eudicotyledons</taxon>
        <taxon>Gunneridae</taxon>
        <taxon>Pentapetalae</taxon>
        <taxon>rosids</taxon>
        <taxon>fabids</taxon>
        <taxon>Malpighiales</taxon>
        <taxon>Linaceae</taxon>
        <taxon>Linum</taxon>
    </lineage>
</organism>
<reference evidence="1 2" key="1">
    <citation type="submission" date="2024-04" db="EMBL/GenBank/DDBJ databases">
        <authorList>
            <person name="Fracassetti M."/>
        </authorList>
    </citation>
    <scope>NUCLEOTIDE SEQUENCE [LARGE SCALE GENOMIC DNA]</scope>
</reference>
<proteinExistence type="predicted"/>
<name>A0AAV2FG79_9ROSI</name>
<protein>
    <submittedName>
        <fullName evidence="1">Uncharacterized protein</fullName>
    </submittedName>
</protein>
<gene>
    <name evidence="1" type="ORF">LTRI10_LOCUS37096</name>
</gene>